<evidence type="ECO:0000256" key="1">
    <source>
        <dbReference type="SAM" id="MobiDB-lite"/>
    </source>
</evidence>
<dbReference type="AlphaFoldDB" id="A0A8T1RV33"/>
<reference evidence="2 3" key="1">
    <citation type="journal article" date="2020" name="G3 (Bethesda)">
        <title>Draft Genome of the Common Snapping Turtle, Chelydra serpentina, a Model for Phenotypic Plasticity in Reptiles.</title>
        <authorList>
            <person name="Das D."/>
            <person name="Singh S.K."/>
            <person name="Bierstedt J."/>
            <person name="Erickson A."/>
            <person name="Galli G.L.J."/>
            <person name="Crossley D.A. 2nd"/>
            <person name="Rhen T."/>
        </authorList>
    </citation>
    <scope>NUCLEOTIDE SEQUENCE [LARGE SCALE GENOMIC DNA]</scope>
    <source>
        <strain evidence="2">KW</strain>
    </source>
</reference>
<organism evidence="2 3">
    <name type="scientific">Chelydra serpentina</name>
    <name type="common">Snapping turtle</name>
    <name type="synonym">Testudo serpentina</name>
    <dbReference type="NCBI Taxonomy" id="8475"/>
    <lineage>
        <taxon>Eukaryota</taxon>
        <taxon>Metazoa</taxon>
        <taxon>Chordata</taxon>
        <taxon>Craniata</taxon>
        <taxon>Vertebrata</taxon>
        <taxon>Euteleostomi</taxon>
        <taxon>Archelosauria</taxon>
        <taxon>Testudinata</taxon>
        <taxon>Testudines</taxon>
        <taxon>Cryptodira</taxon>
        <taxon>Durocryptodira</taxon>
        <taxon>Americhelydia</taxon>
        <taxon>Chelydroidea</taxon>
        <taxon>Chelydridae</taxon>
        <taxon>Chelydra</taxon>
    </lineage>
</organism>
<feature type="region of interest" description="Disordered" evidence="1">
    <location>
        <begin position="51"/>
        <end position="154"/>
    </location>
</feature>
<dbReference type="EMBL" id="JAHGAV010006400">
    <property type="protein sequence ID" value="KAG6920501.1"/>
    <property type="molecule type" value="Genomic_DNA"/>
</dbReference>
<sequence>MPLHGILPRLTWLHKSCRGSLQVIDTIPAGEMSEDVFGFFEPLYEVIHDMPRPPDSFFKKKAGGGLGRADEALESSQVTRESESDGYTDTLEQTAPAQAGQRVPGQSLSLRSPHTASLPVAVGSESPAGEGELGEGGGPDGWNSDGPRPLGTER</sequence>
<protein>
    <submittedName>
        <fullName evidence="2">Acyl-CoA binding domain containing 4</fullName>
    </submittedName>
</protein>
<proteinExistence type="predicted"/>
<evidence type="ECO:0000313" key="3">
    <source>
        <dbReference type="Proteomes" id="UP000765507"/>
    </source>
</evidence>
<keyword evidence="3" id="KW-1185">Reference proteome</keyword>
<accession>A0A8T1RV33</accession>
<name>A0A8T1RV33_CHESE</name>
<dbReference type="Proteomes" id="UP000765507">
    <property type="component" value="Unassembled WGS sequence"/>
</dbReference>
<feature type="non-terminal residue" evidence="2">
    <location>
        <position position="1"/>
    </location>
</feature>
<feature type="compositionally biased region" description="Polar residues" evidence="1">
    <location>
        <begin position="74"/>
        <end position="96"/>
    </location>
</feature>
<comment type="caution">
    <text evidence="2">The sequence shown here is derived from an EMBL/GenBank/DDBJ whole genome shotgun (WGS) entry which is preliminary data.</text>
</comment>
<dbReference type="OrthoDB" id="71307at2759"/>
<gene>
    <name evidence="2" type="ORF">G0U57_017990</name>
</gene>
<feature type="compositionally biased region" description="Polar residues" evidence="1">
    <location>
        <begin position="104"/>
        <end position="115"/>
    </location>
</feature>
<evidence type="ECO:0000313" key="2">
    <source>
        <dbReference type="EMBL" id="KAG6920501.1"/>
    </source>
</evidence>